<dbReference type="PANTHER" id="PTHR48102">
    <property type="entry name" value="ATP-DEPENDENT CLP PROTEASE ATP-BINDING SUBUNIT CLPX-LIKE, MITOCHONDRIAL-RELATED"/>
    <property type="match status" value="1"/>
</dbReference>
<dbReference type="EMBL" id="KN611485">
    <property type="protein sequence ID" value="KHJ76710.1"/>
    <property type="molecule type" value="Genomic_DNA"/>
</dbReference>
<name>A0A0B1SQ35_OESDE</name>
<sequence length="143" mass="16472">MSILVKNVANIGARRFILEAMSQGVLASMPVVQSRGITDMALRRQSGRRGSRRSLREHLERRRARSFHFEEDKFALLPPVNKGSTEKHCFKVPYPRDIVKYLDKFVIGQDLAKRTLAVGIYQHYKRLENNTEIKNVSLAFCLL</sequence>
<dbReference type="GO" id="GO:0005524">
    <property type="term" value="F:ATP binding"/>
    <property type="evidence" value="ECO:0007669"/>
    <property type="project" value="TreeGrafter"/>
</dbReference>
<evidence type="ECO:0000313" key="3">
    <source>
        <dbReference type="Proteomes" id="UP000053660"/>
    </source>
</evidence>
<accession>A0A0B1SQ35</accession>
<dbReference type="GO" id="GO:0005759">
    <property type="term" value="C:mitochondrial matrix"/>
    <property type="evidence" value="ECO:0007669"/>
    <property type="project" value="TreeGrafter"/>
</dbReference>
<dbReference type="EMBL" id="KN563271">
    <property type="protein sequence ID" value="KHJ85602.1"/>
    <property type="molecule type" value="Genomic_DNA"/>
</dbReference>
<dbReference type="AlphaFoldDB" id="A0A0B1SQ35"/>
<dbReference type="PANTHER" id="PTHR48102:SF7">
    <property type="entry name" value="ATP-DEPENDENT CLP PROTEASE ATP-BINDING SUBUNIT CLPX-LIKE, MITOCHONDRIAL"/>
    <property type="match status" value="1"/>
</dbReference>
<protein>
    <submittedName>
        <fullName evidence="2">Uncharacterized protein</fullName>
    </submittedName>
</protein>
<evidence type="ECO:0000313" key="2">
    <source>
        <dbReference type="EMBL" id="KHJ85602.1"/>
    </source>
</evidence>
<dbReference type="InterPro" id="IPR027417">
    <property type="entry name" value="P-loop_NTPase"/>
</dbReference>
<dbReference type="InterPro" id="IPR050052">
    <property type="entry name" value="ATP-dep_Clp_protease_ClpX"/>
</dbReference>
<gene>
    <name evidence="2" type="ORF">OESDEN_14667</name>
    <name evidence="1" type="ORF">OESDEN_23670</name>
</gene>
<dbReference type="OrthoDB" id="5859699at2759"/>
<dbReference type="GO" id="GO:0051603">
    <property type="term" value="P:proteolysis involved in protein catabolic process"/>
    <property type="evidence" value="ECO:0007669"/>
    <property type="project" value="TreeGrafter"/>
</dbReference>
<reference evidence="2 3" key="1">
    <citation type="submission" date="2014-03" db="EMBL/GenBank/DDBJ databases">
        <title>Draft genome of the hookworm Oesophagostomum dentatum.</title>
        <authorList>
            <person name="Mitreva M."/>
        </authorList>
    </citation>
    <scope>NUCLEOTIDE SEQUENCE [LARGE SCALE GENOMIC DNA]</scope>
    <source>
        <strain evidence="2 3">OD-Hann</strain>
    </source>
</reference>
<dbReference type="GO" id="GO:0016887">
    <property type="term" value="F:ATP hydrolysis activity"/>
    <property type="evidence" value="ECO:0007669"/>
    <property type="project" value="TreeGrafter"/>
</dbReference>
<keyword evidence="3" id="KW-1185">Reference proteome</keyword>
<evidence type="ECO:0000313" key="1">
    <source>
        <dbReference type="EMBL" id="KHJ76710.1"/>
    </source>
</evidence>
<organism evidence="2 3">
    <name type="scientific">Oesophagostomum dentatum</name>
    <name type="common">Nodular worm</name>
    <dbReference type="NCBI Taxonomy" id="61180"/>
    <lineage>
        <taxon>Eukaryota</taxon>
        <taxon>Metazoa</taxon>
        <taxon>Ecdysozoa</taxon>
        <taxon>Nematoda</taxon>
        <taxon>Chromadorea</taxon>
        <taxon>Rhabditida</taxon>
        <taxon>Rhabditina</taxon>
        <taxon>Rhabditomorpha</taxon>
        <taxon>Strongyloidea</taxon>
        <taxon>Strongylidae</taxon>
        <taxon>Oesophagostomum</taxon>
    </lineage>
</organism>
<dbReference type="Gene3D" id="3.40.50.300">
    <property type="entry name" value="P-loop containing nucleotide triphosphate hydrolases"/>
    <property type="match status" value="1"/>
</dbReference>
<dbReference type="Proteomes" id="UP000053660">
    <property type="component" value="Unassembled WGS sequence"/>
</dbReference>
<proteinExistence type="predicted"/>